<dbReference type="RefSeq" id="XP_013329354.1">
    <property type="nucleotide sequence ID" value="XM_013473900.1"/>
</dbReference>
<dbReference type="EC" id="2.7.1.29" evidence="15"/>
<evidence type="ECO:0000256" key="9">
    <source>
        <dbReference type="ARBA" id="ARBA00047974"/>
    </source>
</evidence>
<dbReference type="GeneID" id="25315549"/>
<accession>A0A0F4YWS4</accession>
<sequence>MQTKHFFSDPNKLVQAALHSLTLTNPSLAFDSENKIIYRRPDASSKSKVAVISGGGSGHEPAFAGYVGKGLLTASVAGSIFASPSAEQIRKAAMEYVDSEKGVLLIPMKYTGDVLNFGMAAEKAKAAGIKTEFFAIGDDVGVGRSKGGKVGRRGIGGGILVLKIVGALAETGASLEDVYRIAQLTTDNIVSLGSSLEHVHIPGRQVPSTEELLPADEVEVGMGIHNEPGSHRMKGASLEDLIKTMLKQLLDENDKDRAFITRKPDDKFVLLINNLGGVSTLELSGITDEVSTQLARDYNIKPVRTIQGTFLTSLNGLGFSISLLKLVDTGLGPGKSLLELLDAPAEAVGWAAPIQTSTWDNHSSDAPVQQVKKTVVAEEQPSNLKVDPALLKKSLSAGLQRMIAAEPQVTHYDTIVGDGDCGVGLKRGAEAVLSLLEKGDLGDDPVVAVNKIVNVVENTMDGTSGAIYAIFLNALAHGLREQDKGTAATPVTVETWAAALKYSLGALAKYTPAQVGDRTLIDALAPFCTKLVETKDVHAAAKAALEGTEATKHLKASLGRSVYVGGEQEWLGKIPDPGAYGLSEFLSGLADSL</sequence>
<dbReference type="GO" id="GO:0005524">
    <property type="term" value="F:ATP binding"/>
    <property type="evidence" value="ECO:0007669"/>
    <property type="project" value="UniProtKB-KW"/>
</dbReference>
<proteinExistence type="inferred from homology"/>
<organism evidence="15 16">
    <name type="scientific">Rasamsonia emersonii (strain ATCC 16479 / CBS 393.64 / IMI 116815)</name>
    <dbReference type="NCBI Taxonomy" id="1408163"/>
    <lineage>
        <taxon>Eukaryota</taxon>
        <taxon>Fungi</taxon>
        <taxon>Dikarya</taxon>
        <taxon>Ascomycota</taxon>
        <taxon>Pezizomycotina</taxon>
        <taxon>Eurotiomycetes</taxon>
        <taxon>Eurotiomycetidae</taxon>
        <taxon>Eurotiales</taxon>
        <taxon>Trichocomaceae</taxon>
        <taxon>Rasamsonia</taxon>
    </lineage>
</organism>
<dbReference type="EMBL" id="LASV01000127">
    <property type="protein sequence ID" value="KKA22742.1"/>
    <property type="molecule type" value="Genomic_DNA"/>
</dbReference>
<feature type="domain" description="DhaL" evidence="13">
    <location>
        <begin position="389"/>
        <end position="591"/>
    </location>
</feature>
<dbReference type="GO" id="GO:0004371">
    <property type="term" value="F:glycerone kinase activity"/>
    <property type="evidence" value="ECO:0007669"/>
    <property type="project" value="UniProtKB-EC"/>
</dbReference>
<evidence type="ECO:0000256" key="7">
    <source>
        <dbReference type="ARBA" id="ARBA00022798"/>
    </source>
</evidence>
<keyword evidence="16" id="KW-1185">Reference proteome</keyword>
<evidence type="ECO:0000259" key="14">
    <source>
        <dbReference type="PROSITE" id="PS51481"/>
    </source>
</evidence>
<keyword evidence="8" id="KW-0067">ATP-binding</keyword>
<evidence type="ECO:0000313" key="15">
    <source>
        <dbReference type="EMBL" id="KKA22742.1"/>
    </source>
</evidence>
<dbReference type="Gene3D" id="3.40.50.10440">
    <property type="entry name" value="Dihydroxyacetone kinase, domain 1"/>
    <property type="match status" value="1"/>
</dbReference>
<dbReference type="PROSITE" id="PS51481">
    <property type="entry name" value="DHAK"/>
    <property type="match status" value="1"/>
</dbReference>
<evidence type="ECO:0000259" key="13">
    <source>
        <dbReference type="PROSITE" id="PS51480"/>
    </source>
</evidence>
<feature type="binding site" evidence="12">
    <location>
        <begin position="56"/>
        <end position="59"/>
    </location>
    <ligand>
        <name>substrate</name>
    </ligand>
</feature>
<dbReference type="FunFam" id="3.30.1180.20:FF:000001">
    <property type="entry name" value="Dihydroxyacetone kinase 1"/>
    <property type="match status" value="1"/>
</dbReference>
<dbReference type="Proteomes" id="UP000053958">
    <property type="component" value="Unassembled WGS sequence"/>
</dbReference>
<dbReference type="UniPathway" id="UPA00617">
    <property type="reaction ID" value="UER00669"/>
</dbReference>
<keyword evidence="7" id="KW-0319">Glycerol metabolism</keyword>
<feature type="active site" description="Tele-hemiaminal-histidine intermediate" evidence="11">
    <location>
        <position position="225"/>
    </location>
</feature>
<dbReference type="STRING" id="1408163.A0A0F4YWS4"/>
<comment type="similarity">
    <text evidence="3">Belongs to the dihydroxyacetone kinase (DAK) family.</text>
</comment>
<evidence type="ECO:0000256" key="11">
    <source>
        <dbReference type="PIRSR" id="PIRSR612734-1"/>
    </source>
</evidence>
<comment type="function">
    <text evidence="1">Catalyzes both the phosphorylation of dihydroxyacetone and of glyceraldehyde.</text>
</comment>
<dbReference type="SUPFAM" id="SSF101473">
    <property type="entry name" value="DhaL-like"/>
    <property type="match status" value="1"/>
</dbReference>
<evidence type="ECO:0000256" key="2">
    <source>
        <dbReference type="ARBA" id="ARBA00004778"/>
    </source>
</evidence>
<dbReference type="InterPro" id="IPR012734">
    <property type="entry name" value="DhaK_ATP"/>
</dbReference>
<dbReference type="FunFam" id="3.40.50.10440:FF:000002">
    <property type="entry name" value="Dihydroxyacetone kinase"/>
    <property type="match status" value="1"/>
</dbReference>
<dbReference type="InterPro" id="IPR036117">
    <property type="entry name" value="DhaL_dom_sf"/>
</dbReference>
<dbReference type="Pfam" id="PF02734">
    <property type="entry name" value="Dak2"/>
    <property type="match status" value="1"/>
</dbReference>
<comment type="catalytic activity">
    <reaction evidence="9">
        <text>D-glyceraldehyde + ATP = D-glyceraldehyde 3-phosphate + ADP + H(+)</text>
        <dbReference type="Rhea" id="RHEA:13941"/>
        <dbReference type="ChEBI" id="CHEBI:15378"/>
        <dbReference type="ChEBI" id="CHEBI:17378"/>
        <dbReference type="ChEBI" id="CHEBI:30616"/>
        <dbReference type="ChEBI" id="CHEBI:59776"/>
        <dbReference type="ChEBI" id="CHEBI:456216"/>
        <dbReference type="EC" id="2.7.1.28"/>
    </reaction>
</comment>
<evidence type="ECO:0000256" key="12">
    <source>
        <dbReference type="PIRSR" id="PIRSR612734-2"/>
    </source>
</evidence>
<dbReference type="Pfam" id="PF02733">
    <property type="entry name" value="Dak1"/>
    <property type="match status" value="1"/>
</dbReference>
<dbReference type="InterPro" id="IPR050861">
    <property type="entry name" value="Dihydroxyacetone_Kinase"/>
</dbReference>
<dbReference type="GO" id="GO:0005829">
    <property type="term" value="C:cytosol"/>
    <property type="evidence" value="ECO:0007669"/>
    <property type="project" value="TreeGrafter"/>
</dbReference>
<dbReference type="InterPro" id="IPR004006">
    <property type="entry name" value="DhaK_dom"/>
</dbReference>
<evidence type="ECO:0000256" key="10">
    <source>
        <dbReference type="ARBA" id="ARBA00048898"/>
    </source>
</evidence>
<evidence type="ECO:0000256" key="3">
    <source>
        <dbReference type="ARBA" id="ARBA00008757"/>
    </source>
</evidence>
<comment type="catalytic activity">
    <reaction evidence="10">
        <text>dihydroxyacetone + ATP = dihydroxyacetone phosphate + ADP + H(+)</text>
        <dbReference type="Rhea" id="RHEA:15773"/>
        <dbReference type="ChEBI" id="CHEBI:15378"/>
        <dbReference type="ChEBI" id="CHEBI:16016"/>
        <dbReference type="ChEBI" id="CHEBI:30616"/>
        <dbReference type="ChEBI" id="CHEBI:57642"/>
        <dbReference type="ChEBI" id="CHEBI:456216"/>
        <dbReference type="EC" id="2.7.1.29"/>
    </reaction>
</comment>
<feature type="domain" description="DhaK" evidence="14">
    <location>
        <begin position="9"/>
        <end position="350"/>
    </location>
</feature>
<evidence type="ECO:0000256" key="8">
    <source>
        <dbReference type="ARBA" id="ARBA00022840"/>
    </source>
</evidence>
<dbReference type="AlphaFoldDB" id="A0A0F4YWS4"/>
<dbReference type="PANTHER" id="PTHR28629:SF14">
    <property type="entry name" value="DIHYDROXYACETONE KINASE 1"/>
    <property type="match status" value="1"/>
</dbReference>
<comment type="pathway">
    <text evidence="2">Polyol metabolism; glycerol fermentation; glycerone phosphate from glycerol (oxidative route): step 2/2.</text>
</comment>
<keyword evidence="4 15" id="KW-0808">Transferase</keyword>
<dbReference type="InterPro" id="IPR004007">
    <property type="entry name" value="DhaL_dom"/>
</dbReference>
<dbReference type="GO" id="GO:0050354">
    <property type="term" value="F:triokinase activity"/>
    <property type="evidence" value="ECO:0007669"/>
    <property type="project" value="UniProtKB-EC"/>
</dbReference>
<dbReference type="Gene3D" id="3.30.1180.20">
    <property type="entry name" value="Dihydroxyacetone kinase, domain 2"/>
    <property type="match status" value="1"/>
</dbReference>
<evidence type="ECO:0000313" key="16">
    <source>
        <dbReference type="Proteomes" id="UP000053958"/>
    </source>
</evidence>
<keyword evidence="6 15" id="KW-0418">Kinase</keyword>
<dbReference type="NCBIfam" id="TIGR02361">
    <property type="entry name" value="dak_ATP"/>
    <property type="match status" value="1"/>
</dbReference>
<evidence type="ECO:0000256" key="5">
    <source>
        <dbReference type="ARBA" id="ARBA00022741"/>
    </source>
</evidence>
<evidence type="ECO:0000256" key="4">
    <source>
        <dbReference type="ARBA" id="ARBA00022679"/>
    </source>
</evidence>
<name>A0A0F4YWS4_RASE3</name>
<reference evidence="15 16" key="1">
    <citation type="submission" date="2015-04" db="EMBL/GenBank/DDBJ databases">
        <authorList>
            <person name="Heijne W.H."/>
            <person name="Fedorova N.D."/>
            <person name="Nierman W.C."/>
            <person name="Vollebregt A.W."/>
            <person name="Zhao Z."/>
            <person name="Wu L."/>
            <person name="Kumar M."/>
            <person name="Stam H."/>
            <person name="van den Berg M.A."/>
            <person name="Pel H.J."/>
        </authorList>
    </citation>
    <scope>NUCLEOTIDE SEQUENCE [LARGE SCALE GENOMIC DNA]</scope>
    <source>
        <strain evidence="15 16">CBS 393.64</strain>
    </source>
</reference>
<keyword evidence="5" id="KW-0547">Nucleotide-binding</keyword>
<dbReference type="Gene3D" id="1.25.40.340">
    <property type="match status" value="1"/>
</dbReference>
<protein>
    <submittedName>
        <fullName evidence="15">Glycerone kinase</fullName>
        <ecNumber evidence="15">2.7.1.29</ecNumber>
    </submittedName>
</protein>
<dbReference type="SMART" id="SM01120">
    <property type="entry name" value="Dak2"/>
    <property type="match status" value="1"/>
</dbReference>
<dbReference type="PANTHER" id="PTHR28629">
    <property type="entry name" value="TRIOKINASE/FMN CYCLASE"/>
    <property type="match status" value="1"/>
</dbReference>
<comment type="caution">
    <text evidence="15">The sequence shown here is derived from an EMBL/GenBank/DDBJ whole genome shotgun (WGS) entry which is preliminary data.</text>
</comment>
<dbReference type="PROSITE" id="PS51480">
    <property type="entry name" value="DHAL"/>
    <property type="match status" value="1"/>
</dbReference>
<dbReference type="FunFam" id="1.25.40.340:FF:000001">
    <property type="entry name" value="Dihydroxyacetone kinase 1"/>
    <property type="match status" value="1"/>
</dbReference>
<dbReference type="SUPFAM" id="SSF82549">
    <property type="entry name" value="DAK1/DegV-like"/>
    <property type="match status" value="1"/>
</dbReference>
<dbReference type="OrthoDB" id="1724672at2759"/>
<evidence type="ECO:0000256" key="1">
    <source>
        <dbReference type="ARBA" id="ARBA00003264"/>
    </source>
</evidence>
<gene>
    <name evidence="15" type="ORF">T310_3199</name>
</gene>
<evidence type="ECO:0000256" key="6">
    <source>
        <dbReference type="ARBA" id="ARBA00022777"/>
    </source>
</evidence>
<feature type="binding site" evidence="12">
    <location>
        <position position="113"/>
    </location>
    <ligand>
        <name>substrate</name>
    </ligand>
</feature>
<dbReference type="GO" id="GO:0019588">
    <property type="term" value="P:anaerobic glycerol catabolic process"/>
    <property type="evidence" value="ECO:0007669"/>
    <property type="project" value="UniProtKB-UniPathway"/>
</dbReference>